<keyword evidence="2" id="KW-0547">Nucleotide-binding</keyword>
<dbReference type="GO" id="GO:0004674">
    <property type="term" value="F:protein serine/threonine kinase activity"/>
    <property type="evidence" value="ECO:0007669"/>
    <property type="project" value="TreeGrafter"/>
</dbReference>
<dbReference type="PROSITE" id="PS50011">
    <property type="entry name" value="PROTEIN_KINASE_DOM"/>
    <property type="match status" value="1"/>
</dbReference>
<evidence type="ECO:0000256" key="2">
    <source>
        <dbReference type="ARBA" id="ARBA00022741"/>
    </source>
</evidence>
<dbReference type="PANTHER" id="PTHR44329:SF288">
    <property type="entry name" value="MITOGEN-ACTIVATED PROTEIN KINASE KINASE KINASE 20"/>
    <property type="match status" value="1"/>
</dbReference>
<dbReference type="InterPro" id="IPR051681">
    <property type="entry name" value="Ser/Thr_Kinases-Pseudokinases"/>
</dbReference>
<feature type="region of interest" description="Disordered" evidence="5">
    <location>
        <begin position="1"/>
        <end position="29"/>
    </location>
</feature>
<dbReference type="InterPro" id="IPR001245">
    <property type="entry name" value="Ser-Thr/Tyr_kinase_cat_dom"/>
</dbReference>
<dbReference type="SUPFAM" id="SSF56112">
    <property type="entry name" value="Protein kinase-like (PK-like)"/>
    <property type="match status" value="1"/>
</dbReference>
<feature type="compositionally biased region" description="Acidic residues" evidence="5">
    <location>
        <begin position="371"/>
        <end position="386"/>
    </location>
</feature>
<dbReference type="InterPro" id="IPR011009">
    <property type="entry name" value="Kinase-like_dom_sf"/>
</dbReference>
<feature type="region of interest" description="Disordered" evidence="5">
    <location>
        <begin position="367"/>
        <end position="416"/>
    </location>
</feature>
<evidence type="ECO:0000256" key="3">
    <source>
        <dbReference type="ARBA" id="ARBA00022777"/>
    </source>
</evidence>
<dbReference type="AlphaFoldDB" id="A0A830HIK0"/>
<gene>
    <name evidence="7" type="ORF">PPROV_000439000</name>
</gene>
<evidence type="ECO:0000313" key="7">
    <source>
        <dbReference type="EMBL" id="GHP05640.1"/>
    </source>
</evidence>
<name>A0A830HIK0_9CHLO</name>
<keyword evidence="8" id="KW-1185">Reference proteome</keyword>
<evidence type="ECO:0000313" key="8">
    <source>
        <dbReference type="Proteomes" id="UP000660262"/>
    </source>
</evidence>
<reference evidence="7" key="1">
    <citation type="submission" date="2020-10" db="EMBL/GenBank/DDBJ databases">
        <title>Unveiling of a novel bifunctional photoreceptor, Dualchrome1, isolated from a cosmopolitan green alga.</title>
        <authorList>
            <person name="Suzuki S."/>
            <person name="Kawachi M."/>
        </authorList>
    </citation>
    <scope>NUCLEOTIDE SEQUENCE</scope>
    <source>
        <strain evidence="7">NIES 2893</strain>
    </source>
</reference>
<accession>A0A830HIK0</accession>
<feature type="compositionally biased region" description="Basic and acidic residues" evidence="5">
    <location>
        <begin position="394"/>
        <end position="407"/>
    </location>
</feature>
<evidence type="ECO:0000256" key="5">
    <source>
        <dbReference type="SAM" id="MobiDB-lite"/>
    </source>
</evidence>
<protein>
    <submittedName>
        <fullName evidence="7">Mitogen-activated protein kinase kinase kinase 7</fullName>
    </submittedName>
</protein>
<dbReference type="Pfam" id="PF07714">
    <property type="entry name" value="PK_Tyr_Ser-Thr"/>
    <property type="match status" value="1"/>
</dbReference>
<keyword evidence="4" id="KW-0067">ATP-binding</keyword>
<feature type="domain" description="Protein kinase" evidence="6">
    <location>
        <begin position="473"/>
        <end position="625"/>
    </location>
</feature>
<dbReference type="Gene3D" id="1.10.510.10">
    <property type="entry name" value="Transferase(Phosphotransferase) domain 1"/>
    <property type="match status" value="1"/>
</dbReference>
<evidence type="ECO:0000256" key="1">
    <source>
        <dbReference type="ARBA" id="ARBA00022679"/>
    </source>
</evidence>
<evidence type="ECO:0000259" key="6">
    <source>
        <dbReference type="PROSITE" id="PS50011"/>
    </source>
</evidence>
<dbReference type="OrthoDB" id="1935106at2759"/>
<keyword evidence="3 7" id="KW-0418">Kinase</keyword>
<keyword evidence="1" id="KW-0808">Transferase</keyword>
<dbReference type="InterPro" id="IPR000719">
    <property type="entry name" value="Prot_kinase_dom"/>
</dbReference>
<comment type="caution">
    <text evidence="7">The sequence shown here is derived from an EMBL/GenBank/DDBJ whole genome shotgun (WGS) entry which is preliminary data.</text>
</comment>
<proteinExistence type="predicted"/>
<dbReference type="Proteomes" id="UP000660262">
    <property type="component" value="Unassembled WGS sequence"/>
</dbReference>
<evidence type="ECO:0000256" key="4">
    <source>
        <dbReference type="ARBA" id="ARBA00022840"/>
    </source>
</evidence>
<feature type="region of interest" description="Disordered" evidence="5">
    <location>
        <begin position="223"/>
        <end position="246"/>
    </location>
</feature>
<feature type="compositionally biased region" description="Low complexity" evidence="5">
    <location>
        <begin position="229"/>
        <end position="238"/>
    </location>
</feature>
<dbReference type="PANTHER" id="PTHR44329">
    <property type="entry name" value="SERINE/THREONINE-PROTEIN KINASE TNNI3K-RELATED"/>
    <property type="match status" value="1"/>
</dbReference>
<sequence>MRNFTRSTTRHSGTSTSPRRSVAMRRLSASRRIASSRESSWRAFALRWTTTTTTRRRQAWRRTTARWASSLHSAKLPSTMVRRTHRRLCCDGNRMHFVRRRRCTRVRVRDCFRFGLHDFRIGTAMTTTTTTTTTTVRMAVMAPSPHDEVPYAERRTSLSPATGRACCFARHADFKNVDSFLKYETPATAVAQQTAHNNDNNMTDRSLNSDERRALDEILAGEWRGGGTSVTAATTTTTEPRRDDDRVEDEELHEIHDQALWHLDIAEAKRRDAEAVRVEADRVESGEQLASVRASVDDDDDDAEAASVETDDSEVGVKLTFREAAVDDGSPHAQAALLRRQSDALRAAAKVYESEGERLLQIWSARLQDRDGDDDDDDDNNDDGENGGDGNDGDQQHEQRVSSKSHENAAAVVGSTRVPSSAEVEAAAAMAGALVFARKSTNEEEDEDEAQDTLGPLLNQTRAPLAIDFKSEIVLDNVLGSGASGSVWKGHYRPVGGAFGSRRVFEVPTEVPIALKVMHSSAGGVLSPADQAAFEAEVSLLSALRHPNIVRSYGTCHDDKGNNCVLIEFVDGSSLYKALHEQILQPSWQATHRLAKQLASAMHYCHTREPFAVVHRDLKVCDYVK</sequence>
<dbReference type="EMBL" id="BNJQ01000010">
    <property type="protein sequence ID" value="GHP05640.1"/>
    <property type="molecule type" value="Genomic_DNA"/>
</dbReference>
<organism evidence="7 8">
    <name type="scientific">Pycnococcus provasolii</name>
    <dbReference type="NCBI Taxonomy" id="41880"/>
    <lineage>
        <taxon>Eukaryota</taxon>
        <taxon>Viridiplantae</taxon>
        <taxon>Chlorophyta</taxon>
        <taxon>Pseudoscourfieldiophyceae</taxon>
        <taxon>Pseudoscourfieldiales</taxon>
        <taxon>Pycnococcaceae</taxon>
        <taxon>Pycnococcus</taxon>
    </lineage>
</organism>
<dbReference type="GO" id="GO:0005524">
    <property type="term" value="F:ATP binding"/>
    <property type="evidence" value="ECO:0007669"/>
    <property type="project" value="UniProtKB-KW"/>
</dbReference>